<keyword evidence="3" id="KW-1185">Reference proteome</keyword>
<accession>A0ABN7W5A5</accession>
<comment type="caution">
    <text evidence="2">The sequence shown here is derived from an EMBL/GenBank/DDBJ whole genome shotgun (WGS) entry which is preliminary data.</text>
</comment>
<gene>
    <name evidence="2" type="ORF">GMARGA_LOCUS26683</name>
</gene>
<proteinExistence type="predicted"/>
<feature type="region of interest" description="Disordered" evidence="1">
    <location>
        <begin position="42"/>
        <end position="70"/>
    </location>
</feature>
<evidence type="ECO:0000256" key="1">
    <source>
        <dbReference type="SAM" id="MobiDB-lite"/>
    </source>
</evidence>
<dbReference type="EMBL" id="CAJVQB010031508">
    <property type="protein sequence ID" value="CAG8816983.1"/>
    <property type="molecule type" value="Genomic_DNA"/>
</dbReference>
<organism evidence="2 3">
    <name type="scientific">Gigaspora margarita</name>
    <dbReference type="NCBI Taxonomy" id="4874"/>
    <lineage>
        <taxon>Eukaryota</taxon>
        <taxon>Fungi</taxon>
        <taxon>Fungi incertae sedis</taxon>
        <taxon>Mucoromycota</taxon>
        <taxon>Glomeromycotina</taxon>
        <taxon>Glomeromycetes</taxon>
        <taxon>Diversisporales</taxon>
        <taxon>Gigasporaceae</taxon>
        <taxon>Gigaspora</taxon>
    </lineage>
</organism>
<evidence type="ECO:0000313" key="3">
    <source>
        <dbReference type="Proteomes" id="UP000789901"/>
    </source>
</evidence>
<sequence>MSCKCKFNNCDQFEYCCYHKDLIDEKPRETNDQLQINFVMATTRSAKKPDQLKQQEPKQPGPTSPPTNDLFDRLKKEIEDTQKENAINLMDNEIIDQKIKNSKLQNN</sequence>
<name>A0ABN7W5A5_GIGMA</name>
<evidence type="ECO:0000313" key="2">
    <source>
        <dbReference type="EMBL" id="CAG8816983.1"/>
    </source>
</evidence>
<protein>
    <submittedName>
        <fullName evidence="2">2458_t:CDS:1</fullName>
    </submittedName>
</protein>
<reference evidence="2 3" key="1">
    <citation type="submission" date="2021-06" db="EMBL/GenBank/DDBJ databases">
        <authorList>
            <person name="Kallberg Y."/>
            <person name="Tangrot J."/>
            <person name="Rosling A."/>
        </authorList>
    </citation>
    <scope>NUCLEOTIDE SEQUENCE [LARGE SCALE GENOMIC DNA]</scope>
    <source>
        <strain evidence="2 3">120-4 pot B 10/14</strain>
    </source>
</reference>
<feature type="compositionally biased region" description="Basic and acidic residues" evidence="1">
    <location>
        <begin position="47"/>
        <end position="56"/>
    </location>
</feature>
<dbReference type="Proteomes" id="UP000789901">
    <property type="component" value="Unassembled WGS sequence"/>
</dbReference>